<sequence>MVRGKPFEWDRESDKALLAMVKSGMSHRSIAKEMGINHPQVSRRLAKLREQEAEKSATNQLVIGKHLPSYKAARRGFHVPAHLEPQYFELLKSGVPIAEACRRLGINKHDPV</sequence>
<proteinExistence type="predicted"/>
<accession>L0NFM1</accession>
<dbReference type="AlphaFoldDB" id="L0NFM1"/>
<dbReference type="Gene3D" id="1.10.10.60">
    <property type="entry name" value="Homeodomain-like"/>
    <property type="match status" value="1"/>
</dbReference>
<evidence type="ECO:0000313" key="1">
    <source>
        <dbReference type="EMBL" id="CCF19102.1"/>
    </source>
</evidence>
<name>L0NFM1_9HYPH</name>
<dbReference type="EMBL" id="FO082820">
    <property type="protein sequence ID" value="CCF19102.1"/>
    <property type="molecule type" value="Genomic_DNA"/>
</dbReference>
<evidence type="ECO:0000313" key="2">
    <source>
        <dbReference type="Proteomes" id="UP000010792"/>
    </source>
</evidence>
<reference evidence="1 2" key="1">
    <citation type="journal article" date="2013" name="Genome Biol. Evol.">
        <title>Life in an arsenic-containing gold mine: genome and physiology of the autotrophic arsenite-oxidizing bacterium rhizobium sp. NT-26.</title>
        <authorList>
            <person name="Andres J."/>
            <person name="Arsene-Ploetze F."/>
            <person name="Barbe V."/>
            <person name="Brochier-Armanet C."/>
            <person name="Cleiss-Arnold J."/>
            <person name="Coppee J.Y."/>
            <person name="Dillies M.A."/>
            <person name="Geist"/>
            <person name="L"/>
            <person name="Joublin A."/>
            <person name="Koechler S."/>
            <person name="Lassalle F."/>
            <person name="Marchal M."/>
            <person name="Medigue C."/>
            <person name="Muller D."/>
            <person name="Nesme X."/>
            <person name="Plewniak F."/>
            <person name="Proux C."/>
            <person name="Ramirez-Bahena M.H."/>
            <person name="Schenowitz C."/>
            <person name="Sismeiro O."/>
            <person name="Vallenet D."/>
            <person name="Santini J.M."/>
            <person name="Bertin P.N."/>
        </authorList>
    </citation>
    <scope>NUCLEOTIDE SEQUENCE [LARGE SCALE GENOMIC DNA]</scope>
    <source>
        <strain evidence="1 2">NT-26</strain>
    </source>
</reference>
<keyword evidence="2" id="KW-1185">Reference proteome</keyword>
<dbReference type="RefSeq" id="WP_052637998.1">
    <property type="nucleotide sequence ID" value="NZ_FO082820.1"/>
</dbReference>
<dbReference type="InterPro" id="IPR009057">
    <property type="entry name" value="Homeodomain-like_sf"/>
</dbReference>
<dbReference type="SUPFAM" id="SSF46689">
    <property type="entry name" value="Homeodomain-like"/>
    <property type="match status" value="1"/>
</dbReference>
<dbReference type="OrthoDB" id="8421167at2"/>
<dbReference type="Proteomes" id="UP000010792">
    <property type="component" value="Chromosome"/>
</dbReference>
<gene>
    <name evidence="1" type="ORF">NT26_1378</name>
</gene>
<dbReference type="KEGG" id="rht:NT26_1378"/>
<organism evidence="1 2">
    <name type="scientific">Pseudorhizobium banfieldiae</name>
    <dbReference type="NCBI Taxonomy" id="1125847"/>
    <lineage>
        <taxon>Bacteria</taxon>
        <taxon>Pseudomonadati</taxon>
        <taxon>Pseudomonadota</taxon>
        <taxon>Alphaproteobacteria</taxon>
        <taxon>Hyphomicrobiales</taxon>
        <taxon>Rhizobiaceae</taxon>
        <taxon>Rhizobium/Agrobacterium group</taxon>
        <taxon>Pseudorhizobium</taxon>
    </lineage>
</organism>
<dbReference type="STRING" id="1125847.NT26_1378"/>
<protein>
    <submittedName>
        <fullName evidence="1">Uncharacterized protein</fullName>
    </submittedName>
</protein>